<dbReference type="EMBL" id="CM042891">
    <property type="protein sequence ID" value="KAI4303106.1"/>
    <property type="molecule type" value="Genomic_DNA"/>
</dbReference>
<proteinExistence type="predicted"/>
<gene>
    <name evidence="1" type="ORF">MLD38_038775</name>
</gene>
<reference evidence="2" key="1">
    <citation type="journal article" date="2023" name="Front. Plant Sci.">
        <title>Chromosomal-level genome assembly of Melastoma candidum provides insights into trichome evolution.</title>
        <authorList>
            <person name="Zhong Y."/>
            <person name="Wu W."/>
            <person name="Sun C."/>
            <person name="Zou P."/>
            <person name="Liu Y."/>
            <person name="Dai S."/>
            <person name="Zhou R."/>
        </authorList>
    </citation>
    <scope>NUCLEOTIDE SEQUENCE [LARGE SCALE GENOMIC DNA]</scope>
</reference>
<evidence type="ECO:0000313" key="1">
    <source>
        <dbReference type="EMBL" id="KAI4303106.1"/>
    </source>
</evidence>
<dbReference type="Proteomes" id="UP001057402">
    <property type="component" value="Chromosome 12"/>
</dbReference>
<sequence>MIPARKSLYERADGDRRQEKGRGKGLETAVLSKCMRMPYKDETLMMLNHGLILRLSVMHVKPAGTFRHGQ</sequence>
<name>A0ACB9L104_9MYRT</name>
<protein>
    <submittedName>
        <fullName evidence="1">Uncharacterized protein</fullName>
    </submittedName>
</protein>
<accession>A0ACB9L104</accession>
<evidence type="ECO:0000313" key="2">
    <source>
        <dbReference type="Proteomes" id="UP001057402"/>
    </source>
</evidence>
<comment type="caution">
    <text evidence="1">The sequence shown here is derived from an EMBL/GenBank/DDBJ whole genome shotgun (WGS) entry which is preliminary data.</text>
</comment>
<organism evidence="1 2">
    <name type="scientific">Melastoma candidum</name>
    <dbReference type="NCBI Taxonomy" id="119954"/>
    <lineage>
        <taxon>Eukaryota</taxon>
        <taxon>Viridiplantae</taxon>
        <taxon>Streptophyta</taxon>
        <taxon>Embryophyta</taxon>
        <taxon>Tracheophyta</taxon>
        <taxon>Spermatophyta</taxon>
        <taxon>Magnoliopsida</taxon>
        <taxon>eudicotyledons</taxon>
        <taxon>Gunneridae</taxon>
        <taxon>Pentapetalae</taxon>
        <taxon>rosids</taxon>
        <taxon>malvids</taxon>
        <taxon>Myrtales</taxon>
        <taxon>Melastomataceae</taxon>
        <taxon>Melastomatoideae</taxon>
        <taxon>Melastomateae</taxon>
        <taxon>Melastoma</taxon>
    </lineage>
</organism>
<keyword evidence="2" id="KW-1185">Reference proteome</keyword>